<keyword evidence="8 10" id="KW-0460">Magnesium</keyword>
<evidence type="ECO:0000256" key="2">
    <source>
        <dbReference type="ARBA" id="ARBA00003213"/>
    </source>
</evidence>
<proteinExistence type="inferred from homology"/>
<dbReference type="NCBIfam" id="TIGR00174">
    <property type="entry name" value="miaA"/>
    <property type="match status" value="1"/>
</dbReference>
<feature type="binding site" evidence="10">
    <location>
        <begin position="18"/>
        <end position="23"/>
    </location>
    <ligand>
        <name>substrate</name>
    </ligand>
</feature>
<evidence type="ECO:0000256" key="6">
    <source>
        <dbReference type="ARBA" id="ARBA00022741"/>
    </source>
</evidence>
<evidence type="ECO:0000313" key="15">
    <source>
        <dbReference type="Proteomes" id="UP000525298"/>
    </source>
</evidence>
<evidence type="ECO:0000256" key="9">
    <source>
        <dbReference type="ARBA" id="ARBA00049563"/>
    </source>
</evidence>
<organism evidence="14 15">
    <name type="scientific">Desulfosalsimonas propionicica</name>
    <dbReference type="NCBI Taxonomy" id="332175"/>
    <lineage>
        <taxon>Bacteria</taxon>
        <taxon>Pseudomonadati</taxon>
        <taxon>Thermodesulfobacteriota</taxon>
        <taxon>Desulfobacteria</taxon>
        <taxon>Desulfobacterales</taxon>
        <taxon>Desulfosalsimonadaceae</taxon>
        <taxon>Desulfosalsimonas</taxon>
    </lineage>
</organism>
<keyword evidence="15" id="KW-1185">Reference proteome</keyword>
<reference evidence="14 15" key="1">
    <citation type="submission" date="2020-07" db="EMBL/GenBank/DDBJ databases">
        <title>Genomic Encyclopedia of Type Strains, Phase IV (KMG-IV): sequencing the most valuable type-strain genomes for metagenomic binning, comparative biology and taxonomic classification.</title>
        <authorList>
            <person name="Goeker M."/>
        </authorList>
    </citation>
    <scope>NUCLEOTIDE SEQUENCE [LARGE SCALE GENOMIC DNA]</scope>
    <source>
        <strain evidence="14 15">DSM 17721</strain>
    </source>
</reference>
<keyword evidence="4 10" id="KW-0808">Transferase</keyword>
<dbReference type="Pfam" id="PF01715">
    <property type="entry name" value="IPPT"/>
    <property type="match status" value="1"/>
</dbReference>
<dbReference type="Gene3D" id="1.10.20.140">
    <property type="match status" value="1"/>
</dbReference>
<protein>
    <recommendedName>
        <fullName evidence="10">tRNA dimethylallyltransferase</fullName>
        <ecNumber evidence="10">2.5.1.75</ecNumber>
    </recommendedName>
    <alternativeName>
        <fullName evidence="10">Dimethylallyl diphosphate:tRNA dimethylallyltransferase</fullName>
        <shortName evidence="10">DMAPP:tRNA dimethylallyltransferase</shortName>
        <shortName evidence="10">DMATase</shortName>
    </alternativeName>
    <alternativeName>
        <fullName evidence="10">Isopentenyl-diphosphate:tRNA isopentenyltransferase</fullName>
        <shortName evidence="10">IPP transferase</shortName>
        <shortName evidence="10">IPPT</shortName>
        <shortName evidence="10">IPTase</shortName>
    </alternativeName>
</protein>
<evidence type="ECO:0000256" key="7">
    <source>
        <dbReference type="ARBA" id="ARBA00022840"/>
    </source>
</evidence>
<comment type="caution">
    <text evidence="10">Lacks conserved residue(s) required for the propagation of feature annotation.</text>
</comment>
<dbReference type="InterPro" id="IPR018022">
    <property type="entry name" value="IPT"/>
</dbReference>
<keyword evidence="7 10" id="KW-0067">ATP-binding</keyword>
<comment type="similarity">
    <text evidence="3 10 13">Belongs to the IPP transferase family.</text>
</comment>
<keyword evidence="6 10" id="KW-0547">Nucleotide-binding</keyword>
<feature type="site" description="Interaction with substrate tRNA" evidence="10">
    <location>
        <position position="107"/>
    </location>
</feature>
<dbReference type="PANTHER" id="PTHR11088:SF60">
    <property type="entry name" value="TRNA DIMETHYLALLYLTRANSFERASE"/>
    <property type="match status" value="1"/>
</dbReference>
<feature type="site" description="Interaction with substrate tRNA" evidence="10">
    <location>
        <position position="129"/>
    </location>
</feature>
<dbReference type="SUPFAM" id="SSF52540">
    <property type="entry name" value="P-loop containing nucleoside triphosphate hydrolases"/>
    <property type="match status" value="2"/>
</dbReference>
<comment type="function">
    <text evidence="2 10 12">Catalyzes the transfer of a dimethylallyl group onto the adenine at position 37 in tRNAs that read codons beginning with uridine, leading to the formation of N6-(dimethylallyl)adenosine (i(6)A).</text>
</comment>
<dbReference type="FunFam" id="1.10.20.140:FF:000001">
    <property type="entry name" value="tRNA dimethylallyltransferase"/>
    <property type="match status" value="1"/>
</dbReference>
<evidence type="ECO:0000256" key="3">
    <source>
        <dbReference type="ARBA" id="ARBA00005842"/>
    </source>
</evidence>
<dbReference type="GO" id="GO:0006400">
    <property type="term" value="P:tRNA modification"/>
    <property type="evidence" value="ECO:0007669"/>
    <property type="project" value="TreeGrafter"/>
</dbReference>
<evidence type="ECO:0000256" key="8">
    <source>
        <dbReference type="ARBA" id="ARBA00022842"/>
    </source>
</evidence>
<comment type="cofactor">
    <cofactor evidence="1 10">
        <name>Mg(2+)</name>
        <dbReference type="ChEBI" id="CHEBI:18420"/>
    </cofactor>
</comment>
<evidence type="ECO:0000256" key="12">
    <source>
        <dbReference type="RuleBase" id="RU003784"/>
    </source>
</evidence>
<comment type="caution">
    <text evidence="14">The sequence shown here is derived from an EMBL/GenBank/DDBJ whole genome shotgun (WGS) entry which is preliminary data.</text>
</comment>
<dbReference type="AlphaFoldDB" id="A0A7W0C939"/>
<dbReference type="HAMAP" id="MF_00185">
    <property type="entry name" value="IPP_trans"/>
    <property type="match status" value="1"/>
</dbReference>
<accession>A0A7W0C939</accession>
<dbReference type="GO" id="GO:0052381">
    <property type="term" value="F:tRNA dimethylallyltransferase activity"/>
    <property type="evidence" value="ECO:0007669"/>
    <property type="project" value="UniProtKB-UniRule"/>
</dbReference>
<evidence type="ECO:0000256" key="5">
    <source>
        <dbReference type="ARBA" id="ARBA00022694"/>
    </source>
</evidence>
<evidence type="ECO:0000256" key="1">
    <source>
        <dbReference type="ARBA" id="ARBA00001946"/>
    </source>
</evidence>
<dbReference type="EMBL" id="JACDUS010000004">
    <property type="protein sequence ID" value="MBA2881397.1"/>
    <property type="molecule type" value="Genomic_DNA"/>
</dbReference>
<evidence type="ECO:0000256" key="13">
    <source>
        <dbReference type="RuleBase" id="RU003785"/>
    </source>
</evidence>
<keyword evidence="5 10" id="KW-0819">tRNA processing</keyword>
<feature type="binding site" evidence="10">
    <location>
        <begin position="16"/>
        <end position="23"/>
    </location>
    <ligand>
        <name>ATP</name>
        <dbReference type="ChEBI" id="CHEBI:30616"/>
    </ligand>
</feature>
<name>A0A7W0C939_9BACT</name>
<dbReference type="EC" id="2.5.1.75" evidence="10"/>
<comment type="subunit">
    <text evidence="10">Monomer.</text>
</comment>
<evidence type="ECO:0000256" key="11">
    <source>
        <dbReference type="RuleBase" id="RU003783"/>
    </source>
</evidence>
<evidence type="ECO:0000256" key="4">
    <source>
        <dbReference type="ARBA" id="ARBA00022679"/>
    </source>
</evidence>
<dbReference type="GO" id="GO:0005524">
    <property type="term" value="F:ATP binding"/>
    <property type="evidence" value="ECO:0007669"/>
    <property type="project" value="UniProtKB-UniRule"/>
</dbReference>
<dbReference type="Gene3D" id="3.40.50.300">
    <property type="entry name" value="P-loop containing nucleotide triphosphate hydrolases"/>
    <property type="match status" value="1"/>
</dbReference>
<dbReference type="Proteomes" id="UP000525298">
    <property type="component" value="Unassembled WGS sequence"/>
</dbReference>
<gene>
    <name evidence="10" type="primary">miaA</name>
    <name evidence="14" type="ORF">HNR65_001724</name>
</gene>
<dbReference type="PANTHER" id="PTHR11088">
    <property type="entry name" value="TRNA DIMETHYLALLYLTRANSFERASE"/>
    <property type="match status" value="1"/>
</dbReference>
<sequence length="313" mass="35286">MNSSSMPKPRVVVVCGPTGIGKTRLSMALANRFNGGIVSADSMQIYRHMNIGTAKPDAAKQAAAPHYMIDVADPDEAYDAARYAREAQEAVANLKQQGRLPLIIGGTGLYIKALLYGLFDAAPSSPRLREKLRNEAAQKGTRILHERLAACDAKAAGRIHPNDAHRIIRALEVHALTGRPISEYQHDHGFANAHYCFLKIGLYMDRQALYAQINQRVEQMVAEGLLREVRSLQEMGYDPELKSMQSLGYRHMTAYLQGCLDWNEAIDQMKKDTRRYAKRQLVWFRKDPDVFWMGPDSVEEACRRVRAFLKQPE</sequence>
<evidence type="ECO:0000313" key="14">
    <source>
        <dbReference type="EMBL" id="MBA2881397.1"/>
    </source>
</evidence>
<dbReference type="InterPro" id="IPR039657">
    <property type="entry name" value="Dimethylallyltransferase"/>
</dbReference>
<feature type="region of interest" description="Interaction with substrate tRNA" evidence="10">
    <location>
        <begin position="41"/>
        <end position="44"/>
    </location>
</feature>
<dbReference type="InterPro" id="IPR027417">
    <property type="entry name" value="P-loop_NTPase"/>
</dbReference>
<comment type="catalytic activity">
    <reaction evidence="9 10 11">
        <text>adenosine(37) in tRNA + dimethylallyl diphosphate = N(6)-dimethylallyladenosine(37) in tRNA + diphosphate</text>
        <dbReference type="Rhea" id="RHEA:26482"/>
        <dbReference type="Rhea" id="RHEA-COMP:10162"/>
        <dbReference type="Rhea" id="RHEA-COMP:10375"/>
        <dbReference type="ChEBI" id="CHEBI:33019"/>
        <dbReference type="ChEBI" id="CHEBI:57623"/>
        <dbReference type="ChEBI" id="CHEBI:74411"/>
        <dbReference type="ChEBI" id="CHEBI:74415"/>
        <dbReference type="EC" id="2.5.1.75"/>
    </reaction>
</comment>
<dbReference type="RefSeq" id="WP_232364715.1">
    <property type="nucleotide sequence ID" value="NZ_JACDUS010000004.1"/>
</dbReference>
<evidence type="ECO:0000256" key="10">
    <source>
        <dbReference type="HAMAP-Rule" id="MF_00185"/>
    </source>
</evidence>